<dbReference type="Proteomes" id="UP001589814">
    <property type="component" value="Unassembled WGS sequence"/>
</dbReference>
<proteinExistence type="predicted"/>
<gene>
    <name evidence="1" type="ORF">ACFFHW_04730</name>
</gene>
<accession>A0ABV6G1L4</accession>
<evidence type="ECO:0000313" key="2">
    <source>
        <dbReference type="Proteomes" id="UP001589814"/>
    </source>
</evidence>
<sequence length="196" mass="21148">MLLAEAAPRQRFETSRVAVGTLAWPCKGVNQRLDILFNSARVLALLVDFPEQRLDILFNAVRAFTLWVSCPEKRLDILLNTARAFTLLADCPGQHQQLFVNRTGITTTGIATEGKTVQQVAFLVASVFGGFSGCFFQIISGIGKRTGGLDAAKEGAEASITLVTAGALAGFDAAGGRRHNIERCQHDIFPASRTLL</sequence>
<comment type="caution">
    <text evidence="1">The sequence shown here is derived from an EMBL/GenBank/DDBJ whole genome shotgun (WGS) entry which is preliminary data.</text>
</comment>
<dbReference type="RefSeq" id="WP_169433483.1">
    <property type="nucleotide sequence ID" value="NZ_JBHLVX010000017.1"/>
</dbReference>
<keyword evidence="2" id="KW-1185">Reference proteome</keyword>
<name>A0ABV6G1L4_9GAMM</name>
<protein>
    <submittedName>
        <fullName evidence="1">Uncharacterized protein</fullName>
    </submittedName>
</protein>
<organism evidence="1 2">
    <name type="scientific">Kushneria aurantia</name>
    <dbReference type="NCBI Taxonomy" id="504092"/>
    <lineage>
        <taxon>Bacteria</taxon>
        <taxon>Pseudomonadati</taxon>
        <taxon>Pseudomonadota</taxon>
        <taxon>Gammaproteobacteria</taxon>
        <taxon>Oceanospirillales</taxon>
        <taxon>Halomonadaceae</taxon>
        <taxon>Kushneria</taxon>
    </lineage>
</organism>
<evidence type="ECO:0000313" key="1">
    <source>
        <dbReference type="EMBL" id="MFC0267306.1"/>
    </source>
</evidence>
<dbReference type="EMBL" id="JBHLVX010000017">
    <property type="protein sequence ID" value="MFC0267306.1"/>
    <property type="molecule type" value="Genomic_DNA"/>
</dbReference>
<reference evidence="1 2" key="1">
    <citation type="submission" date="2024-09" db="EMBL/GenBank/DDBJ databases">
        <authorList>
            <person name="Sun Q."/>
            <person name="Mori K."/>
        </authorList>
    </citation>
    <scope>NUCLEOTIDE SEQUENCE [LARGE SCALE GENOMIC DNA]</scope>
    <source>
        <strain evidence="1 2">CCM 7415</strain>
    </source>
</reference>